<evidence type="ECO:0000313" key="1">
    <source>
        <dbReference type="EMBL" id="VFU18643.1"/>
    </source>
</evidence>
<proteinExistence type="predicted"/>
<protein>
    <submittedName>
        <fullName evidence="1">Uncharacterized protein</fullName>
    </submittedName>
</protein>
<organism evidence="1">
    <name type="scientific">anaerobic digester metagenome</name>
    <dbReference type="NCBI Taxonomy" id="1263854"/>
    <lineage>
        <taxon>unclassified sequences</taxon>
        <taxon>metagenomes</taxon>
        <taxon>ecological metagenomes</taxon>
    </lineage>
</organism>
<dbReference type="EMBL" id="CAADRN010000353">
    <property type="protein sequence ID" value="VFU18643.1"/>
    <property type="molecule type" value="Genomic_DNA"/>
</dbReference>
<name>A0A485M5V3_9ZZZZ</name>
<dbReference type="AlphaFoldDB" id="A0A485M5V3"/>
<sequence>MGEKLFEVDVYPPENKINTQVLPEKAQQFNNNLERNLARIKEWEYCYCASCKKIKFSKDLKATEEGICCSECGNSNLEPPAWVNCPHHKDSIVKCPRGGKGIRKLKYEFACQDNCYFRA</sequence>
<reference evidence="1" key="1">
    <citation type="submission" date="2019-03" db="EMBL/GenBank/DDBJ databases">
        <authorList>
            <person name="Hao L."/>
        </authorList>
    </citation>
    <scope>NUCLEOTIDE SEQUENCE</scope>
</reference>
<accession>A0A485M5V3</accession>
<gene>
    <name evidence="1" type="ORF">SCFA_520002</name>
</gene>